<sequence length="135" mass="16525">MNRKMNNKKKYDAIWDYFHDNIEKTKYICNNCENSYSLKTSISSMKRHCKNQHKEEYKEMEMKNKRRKIERKTKNRSRKISKEKEEKKNSIVINYNDNEQLKEGKYSQVILKNVVIENISFLKQRVEFKSIDFIT</sequence>
<gene>
    <name evidence="1" type="ORF">SPELUC_LOCUS1368</name>
</gene>
<reference evidence="1" key="1">
    <citation type="submission" date="2021-06" db="EMBL/GenBank/DDBJ databases">
        <authorList>
            <person name="Kallberg Y."/>
            <person name="Tangrot J."/>
            <person name="Rosling A."/>
        </authorList>
    </citation>
    <scope>NUCLEOTIDE SEQUENCE</scope>
    <source>
        <strain evidence="1">28 12/20/2015</strain>
    </source>
</reference>
<organism evidence="1 2">
    <name type="scientific">Cetraspora pellucida</name>
    <dbReference type="NCBI Taxonomy" id="1433469"/>
    <lineage>
        <taxon>Eukaryota</taxon>
        <taxon>Fungi</taxon>
        <taxon>Fungi incertae sedis</taxon>
        <taxon>Mucoromycota</taxon>
        <taxon>Glomeromycotina</taxon>
        <taxon>Glomeromycetes</taxon>
        <taxon>Diversisporales</taxon>
        <taxon>Gigasporaceae</taxon>
        <taxon>Cetraspora</taxon>
    </lineage>
</organism>
<dbReference type="EMBL" id="CAJVPW010000725">
    <property type="protein sequence ID" value="CAG8463568.1"/>
    <property type="molecule type" value="Genomic_DNA"/>
</dbReference>
<protein>
    <submittedName>
        <fullName evidence="1">784_t:CDS:1</fullName>
    </submittedName>
</protein>
<keyword evidence="2" id="KW-1185">Reference proteome</keyword>
<name>A0ACA9KBQ6_9GLOM</name>
<accession>A0ACA9KBQ6</accession>
<proteinExistence type="predicted"/>
<evidence type="ECO:0000313" key="1">
    <source>
        <dbReference type="EMBL" id="CAG8463568.1"/>
    </source>
</evidence>
<comment type="caution">
    <text evidence="1">The sequence shown here is derived from an EMBL/GenBank/DDBJ whole genome shotgun (WGS) entry which is preliminary data.</text>
</comment>
<evidence type="ECO:0000313" key="2">
    <source>
        <dbReference type="Proteomes" id="UP000789366"/>
    </source>
</evidence>
<dbReference type="Proteomes" id="UP000789366">
    <property type="component" value="Unassembled WGS sequence"/>
</dbReference>